<organism evidence="1">
    <name type="scientific">Arundo donax</name>
    <name type="common">Giant reed</name>
    <name type="synonym">Donax arundinaceus</name>
    <dbReference type="NCBI Taxonomy" id="35708"/>
    <lineage>
        <taxon>Eukaryota</taxon>
        <taxon>Viridiplantae</taxon>
        <taxon>Streptophyta</taxon>
        <taxon>Embryophyta</taxon>
        <taxon>Tracheophyta</taxon>
        <taxon>Spermatophyta</taxon>
        <taxon>Magnoliopsida</taxon>
        <taxon>Liliopsida</taxon>
        <taxon>Poales</taxon>
        <taxon>Poaceae</taxon>
        <taxon>PACMAD clade</taxon>
        <taxon>Arundinoideae</taxon>
        <taxon>Arundineae</taxon>
        <taxon>Arundo</taxon>
    </lineage>
</organism>
<proteinExistence type="predicted"/>
<dbReference type="EMBL" id="GBRH01173850">
    <property type="protein sequence ID" value="JAE24046.1"/>
    <property type="molecule type" value="Transcribed_RNA"/>
</dbReference>
<sequence>MNNGLNEMKQQFKKF</sequence>
<accession>A0A0A9GNB8</accession>
<name>A0A0A9GNB8_ARUDO</name>
<evidence type="ECO:0000313" key="1">
    <source>
        <dbReference type="EMBL" id="JAE24046.1"/>
    </source>
</evidence>
<reference evidence="1" key="2">
    <citation type="journal article" date="2015" name="Data Brief">
        <title>Shoot transcriptome of the giant reed, Arundo donax.</title>
        <authorList>
            <person name="Barrero R.A."/>
            <person name="Guerrero F.D."/>
            <person name="Moolhuijzen P."/>
            <person name="Goolsby J.A."/>
            <person name="Tidwell J."/>
            <person name="Bellgard S.E."/>
            <person name="Bellgard M.I."/>
        </authorList>
    </citation>
    <scope>NUCLEOTIDE SEQUENCE</scope>
    <source>
        <tissue evidence="1">Shoot tissue taken approximately 20 cm above the soil surface</tissue>
    </source>
</reference>
<reference evidence="1" key="1">
    <citation type="submission" date="2014-09" db="EMBL/GenBank/DDBJ databases">
        <authorList>
            <person name="Magalhaes I.L.F."/>
            <person name="Oliveira U."/>
            <person name="Santos F.R."/>
            <person name="Vidigal T.H.D.A."/>
            <person name="Brescovit A.D."/>
            <person name="Santos A.J."/>
        </authorList>
    </citation>
    <scope>NUCLEOTIDE SEQUENCE</scope>
    <source>
        <tissue evidence="1">Shoot tissue taken approximately 20 cm above the soil surface</tissue>
    </source>
</reference>
<protein>
    <submittedName>
        <fullName evidence="1">Uncharacterized protein</fullName>
    </submittedName>
</protein>